<proteinExistence type="predicted"/>
<dbReference type="Proteomes" id="UP000824469">
    <property type="component" value="Unassembled WGS sequence"/>
</dbReference>
<keyword evidence="2" id="KW-1185">Reference proteome</keyword>
<gene>
    <name evidence="1" type="ORF">KI387_000070</name>
</gene>
<feature type="non-terminal residue" evidence="1">
    <location>
        <position position="121"/>
    </location>
</feature>
<dbReference type="EMBL" id="JAHRHJ020000001">
    <property type="protein sequence ID" value="KAH9327962.1"/>
    <property type="molecule type" value="Genomic_DNA"/>
</dbReference>
<comment type="caution">
    <text evidence="1">The sequence shown here is derived from an EMBL/GenBank/DDBJ whole genome shotgun (WGS) entry which is preliminary data.</text>
</comment>
<protein>
    <submittedName>
        <fullName evidence="1">Uncharacterized protein</fullName>
    </submittedName>
</protein>
<organism evidence="1 2">
    <name type="scientific">Taxus chinensis</name>
    <name type="common">Chinese yew</name>
    <name type="synonym">Taxus wallichiana var. chinensis</name>
    <dbReference type="NCBI Taxonomy" id="29808"/>
    <lineage>
        <taxon>Eukaryota</taxon>
        <taxon>Viridiplantae</taxon>
        <taxon>Streptophyta</taxon>
        <taxon>Embryophyta</taxon>
        <taxon>Tracheophyta</taxon>
        <taxon>Spermatophyta</taxon>
        <taxon>Pinopsida</taxon>
        <taxon>Pinidae</taxon>
        <taxon>Conifers II</taxon>
        <taxon>Cupressales</taxon>
        <taxon>Taxaceae</taxon>
        <taxon>Taxus</taxon>
    </lineage>
</organism>
<name>A0AA38GTR1_TAXCH</name>
<reference evidence="1 2" key="1">
    <citation type="journal article" date="2021" name="Nat. Plants">
        <title>The Taxus genome provides insights into paclitaxel biosynthesis.</title>
        <authorList>
            <person name="Xiong X."/>
            <person name="Gou J."/>
            <person name="Liao Q."/>
            <person name="Li Y."/>
            <person name="Zhou Q."/>
            <person name="Bi G."/>
            <person name="Li C."/>
            <person name="Du R."/>
            <person name="Wang X."/>
            <person name="Sun T."/>
            <person name="Guo L."/>
            <person name="Liang H."/>
            <person name="Lu P."/>
            <person name="Wu Y."/>
            <person name="Zhang Z."/>
            <person name="Ro D.K."/>
            <person name="Shang Y."/>
            <person name="Huang S."/>
            <person name="Yan J."/>
        </authorList>
    </citation>
    <scope>NUCLEOTIDE SEQUENCE [LARGE SCALE GENOMIC DNA]</scope>
    <source>
        <strain evidence="1">Ta-2019</strain>
    </source>
</reference>
<dbReference type="AlphaFoldDB" id="A0AA38GTR1"/>
<evidence type="ECO:0000313" key="2">
    <source>
        <dbReference type="Proteomes" id="UP000824469"/>
    </source>
</evidence>
<evidence type="ECO:0000313" key="1">
    <source>
        <dbReference type="EMBL" id="KAH9327962.1"/>
    </source>
</evidence>
<sequence length="121" mass="13726">REGEMIVTLNVSGNQMTHIKKKVLPTKGVCIKYFDIAPKTNYDRGDYDYILLLNDISTINNIPPLCREFKFILNTTIKQILHNTNTYATGTIVAVMTATHKSGTQFVFEIRDGLSIEEKTQ</sequence>
<accession>A0AA38GTR1</accession>
<feature type="non-terminal residue" evidence="1">
    <location>
        <position position="1"/>
    </location>
</feature>